<dbReference type="EMBL" id="MHQS01000012">
    <property type="protein sequence ID" value="OHA08676.1"/>
    <property type="molecule type" value="Genomic_DNA"/>
</dbReference>
<dbReference type="PANTHER" id="PTHR43804:SF7">
    <property type="entry name" value="LD18447P"/>
    <property type="match status" value="1"/>
</dbReference>
<evidence type="ECO:0000256" key="4">
    <source>
        <dbReference type="SAM" id="Coils"/>
    </source>
</evidence>
<comment type="similarity">
    <text evidence="1">Belongs to the prokaryotic/mitochondrial release factor family.</text>
</comment>
<evidence type="ECO:0000256" key="2">
    <source>
        <dbReference type="ARBA" id="ARBA00022481"/>
    </source>
</evidence>
<dbReference type="GO" id="GO:0005737">
    <property type="term" value="C:cytoplasm"/>
    <property type="evidence" value="ECO:0007669"/>
    <property type="project" value="UniProtKB-ARBA"/>
</dbReference>
<feature type="coiled-coil region" evidence="4">
    <location>
        <begin position="220"/>
        <end position="247"/>
    </location>
</feature>
<dbReference type="PROSITE" id="PS00745">
    <property type="entry name" value="RF_PROK_I"/>
    <property type="match status" value="1"/>
</dbReference>
<dbReference type="Pfam" id="PF00472">
    <property type="entry name" value="RF-1"/>
    <property type="match status" value="1"/>
</dbReference>
<evidence type="ECO:0000313" key="8">
    <source>
        <dbReference type="Proteomes" id="UP000176705"/>
    </source>
</evidence>
<dbReference type="InterPro" id="IPR050057">
    <property type="entry name" value="Prokaryotic/Mito_RF"/>
</dbReference>
<dbReference type="AlphaFoldDB" id="A0A1G2LAM1"/>
<proteinExistence type="inferred from homology"/>
<dbReference type="STRING" id="1802280.A3B37_01905"/>
<accession>A0A1G2LAM1</accession>
<comment type="caution">
    <text evidence="7">The sequence shown here is derived from an EMBL/GenBank/DDBJ whole genome shotgun (WGS) entry which is preliminary data.</text>
</comment>
<dbReference type="FunFam" id="3.30.160.20:FF:000004">
    <property type="entry name" value="Peptide chain release factor 1"/>
    <property type="match status" value="1"/>
</dbReference>
<dbReference type="InterPro" id="IPR005139">
    <property type="entry name" value="PCRF"/>
</dbReference>
<dbReference type="Proteomes" id="UP000176705">
    <property type="component" value="Unassembled WGS sequence"/>
</dbReference>
<dbReference type="Pfam" id="PF03462">
    <property type="entry name" value="PCRF"/>
    <property type="match status" value="1"/>
</dbReference>
<evidence type="ECO:0000313" key="7">
    <source>
        <dbReference type="EMBL" id="OHA08676.1"/>
    </source>
</evidence>
<feature type="region of interest" description="Disordered" evidence="5">
    <location>
        <begin position="1"/>
        <end position="26"/>
    </location>
</feature>
<evidence type="ECO:0000259" key="6">
    <source>
        <dbReference type="PROSITE" id="PS00745"/>
    </source>
</evidence>
<dbReference type="SMART" id="SM00937">
    <property type="entry name" value="PCRF"/>
    <property type="match status" value="1"/>
</dbReference>
<evidence type="ECO:0000256" key="1">
    <source>
        <dbReference type="ARBA" id="ARBA00010835"/>
    </source>
</evidence>
<dbReference type="InterPro" id="IPR045853">
    <property type="entry name" value="Pep_chain_release_fac_I_sf"/>
</dbReference>
<protein>
    <recommendedName>
        <fullName evidence="6">Prokaryotic-type class I peptide chain release factors domain-containing protein</fullName>
    </recommendedName>
</protein>
<keyword evidence="3" id="KW-0648">Protein biosynthesis</keyword>
<evidence type="ECO:0000256" key="5">
    <source>
        <dbReference type="SAM" id="MobiDB-lite"/>
    </source>
</evidence>
<evidence type="ECO:0000256" key="3">
    <source>
        <dbReference type="ARBA" id="ARBA00022917"/>
    </source>
</evidence>
<dbReference type="Gene3D" id="3.30.70.1660">
    <property type="match status" value="2"/>
</dbReference>
<gene>
    <name evidence="7" type="ORF">A3B37_01905</name>
</gene>
<name>A0A1G2LAM1_9BACT</name>
<organism evidence="7 8">
    <name type="scientific">Candidatus Sungbacteria bacterium RIFCSPLOWO2_01_FULL_59_16</name>
    <dbReference type="NCBI Taxonomy" id="1802280"/>
    <lineage>
        <taxon>Bacteria</taxon>
        <taxon>Candidatus Sungiibacteriota</taxon>
    </lineage>
</organism>
<dbReference type="PANTHER" id="PTHR43804">
    <property type="entry name" value="LD18447P"/>
    <property type="match status" value="1"/>
</dbReference>
<dbReference type="Gene3D" id="6.10.140.1950">
    <property type="match status" value="1"/>
</dbReference>
<reference evidence="7 8" key="1">
    <citation type="journal article" date="2016" name="Nat. Commun.">
        <title>Thousands of microbial genomes shed light on interconnected biogeochemical processes in an aquifer system.</title>
        <authorList>
            <person name="Anantharaman K."/>
            <person name="Brown C.T."/>
            <person name="Hug L.A."/>
            <person name="Sharon I."/>
            <person name="Castelle C.J."/>
            <person name="Probst A.J."/>
            <person name="Thomas B.C."/>
            <person name="Singh A."/>
            <person name="Wilkins M.J."/>
            <person name="Karaoz U."/>
            <person name="Brodie E.L."/>
            <person name="Williams K.H."/>
            <person name="Hubbard S.S."/>
            <person name="Banfield J.F."/>
        </authorList>
    </citation>
    <scope>NUCLEOTIDE SEQUENCE [LARGE SCALE GENOMIC DNA]</scope>
</reference>
<sequence>MERELDTLKRRKAELEEQLGDPEAFRDPRKIKELSIELGRVEKELGGLERTGGSGEPKEKVIVEIRAGTGGNEAAIFAGELLRMYANYAKRRGWTVSPIDSHPAALGGYKETVFEIAGSGVLAALRNEAGVHRVQRIPETEKVGRIHTSTASVAVLPEAKESDFEIKPQDVKVEFFRSSGPGGQNVNKVETAVRILHLPSGTVVSSQESRSQQSNRERAMALLRTRLLDAERQAREAKTAAERKEQIGSAERAEKIRTYNFPQDRITDHRIKKSWHNIASILGGAMEPVIEAFAKAG</sequence>
<keyword evidence="2" id="KW-0488">Methylation</keyword>
<dbReference type="InterPro" id="IPR000352">
    <property type="entry name" value="Pep_chain_release_fac_I"/>
</dbReference>
<keyword evidence="4" id="KW-0175">Coiled coil</keyword>
<dbReference type="GO" id="GO:0003747">
    <property type="term" value="F:translation release factor activity"/>
    <property type="evidence" value="ECO:0007669"/>
    <property type="project" value="InterPro"/>
</dbReference>
<dbReference type="SUPFAM" id="SSF75620">
    <property type="entry name" value="Release factor"/>
    <property type="match status" value="1"/>
</dbReference>
<feature type="domain" description="Prokaryotic-type class I peptide chain release factors" evidence="6">
    <location>
        <begin position="177"/>
        <end position="193"/>
    </location>
</feature>
<dbReference type="Gene3D" id="3.30.160.20">
    <property type="match status" value="1"/>
</dbReference>